<dbReference type="Proteomes" id="UP000887569">
    <property type="component" value="Unplaced"/>
</dbReference>
<dbReference type="AlphaFoldDB" id="A0A915BNP3"/>
<reference evidence="2" key="1">
    <citation type="submission" date="2022-11" db="UniProtKB">
        <authorList>
            <consortium name="WormBaseParasite"/>
        </authorList>
    </citation>
    <scope>IDENTIFICATION</scope>
</reference>
<dbReference type="WBParaSite" id="PgR047_g011_t01">
    <property type="protein sequence ID" value="PgR047_g011_t01"/>
    <property type="gene ID" value="PgR047_g011"/>
</dbReference>
<sequence>MCSIKAKFDSEAPFSYPLIRQKSISCRRCRRQHELPSLDATLLTPLVVFREYECSSNATISYVAHYIQHFIGKWELSFFAVANPTRPPRRCCFLLKRDGVFLSSLQASCSHGPNSHGLIRDADHSASII</sequence>
<proteinExistence type="predicted"/>
<evidence type="ECO:0000313" key="2">
    <source>
        <dbReference type="WBParaSite" id="PgR047_g011_t01"/>
    </source>
</evidence>
<keyword evidence="1" id="KW-1185">Reference proteome</keyword>
<evidence type="ECO:0000313" key="1">
    <source>
        <dbReference type="Proteomes" id="UP000887569"/>
    </source>
</evidence>
<protein>
    <submittedName>
        <fullName evidence="2">Uncharacterized protein</fullName>
    </submittedName>
</protein>
<organism evidence="1 2">
    <name type="scientific">Parascaris univalens</name>
    <name type="common">Nematode worm</name>
    <dbReference type="NCBI Taxonomy" id="6257"/>
    <lineage>
        <taxon>Eukaryota</taxon>
        <taxon>Metazoa</taxon>
        <taxon>Ecdysozoa</taxon>
        <taxon>Nematoda</taxon>
        <taxon>Chromadorea</taxon>
        <taxon>Rhabditida</taxon>
        <taxon>Spirurina</taxon>
        <taxon>Ascaridomorpha</taxon>
        <taxon>Ascaridoidea</taxon>
        <taxon>Ascarididae</taxon>
        <taxon>Parascaris</taxon>
    </lineage>
</organism>
<accession>A0A915BNP3</accession>
<name>A0A915BNP3_PARUN</name>